<keyword evidence="4" id="KW-1185">Reference proteome</keyword>
<organism evidence="3 4">
    <name type="scientific">Gnathostoma spinigerum</name>
    <dbReference type="NCBI Taxonomy" id="75299"/>
    <lineage>
        <taxon>Eukaryota</taxon>
        <taxon>Metazoa</taxon>
        <taxon>Ecdysozoa</taxon>
        <taxon>Nematoda</taxon>
        <taxon>Chromadorea</taxon>
        <taxon>Rhabditida</taxon>
        <taxon>Spirurina</taxon>
        <taxon>Gnathostomatomorpha</taxon>
        <taxon>Gnathostomatoidea</taxon>
        <taxon>Gnathostomatidae</taxon>
        <taxon>Gnathostoma</taxon>
    </lineage>
</organism>
<dbReference type="Gene3D" id="3.20.110.10">
    <property type="entry name" value="Glycoside hydrolase 38, N terminal domain"/>
    <property type="match status" value="1"/>
</dbReference>
<dbReference type="Pfam" id="PF01074">
    <property type="entry name" value="Glyco_hydro_38N"/>
    <property type="match status" value="1"/>
</dbReference>
<dbReference type="AlphaFoldDB" id="A0ABD6EV48"/>
<proteinExistence type="predicted"/>
<dbReference type="PANTHER" id="PTHR11607:SF3">
    <property type="entry name" value="LYSOSOMAL ALPHA-MANNOSIDASE"/>
    <property type="match status" value="1"/>
</dbReference>
<evidence type="ECO:0000313" key="3">
    <source>
        <dbReference type="EMBL" id="MFH4983380.1"/>
    </source>
</evidence>
<evidence type="ECO:0000259" key="2">
    <source>
        <dbReference type="Pfam" id="PF01074"/>
    </source>
</evidence>
<protein>
    <recommendedName>
        <fullName evidence="2">Glycoside hydrolase family 38 N-terminal domain-containing protein</fullName>
    </recommendedName>
</protein>
<dbReference type="EMBL" id="JBGFUD010012085">
    <property type="protein sequence ID" value="MFH4983380.1"/>
    <property type="molecule type" value="Genomic_DNA"/>
</dbReference>
<dbReference type="InterPro" id="IPR011330">
    <property type="entry name" value="Glyco_hydro/deAcase_b/a-brl"/>
</dbReference>
<dbReference type="InterPro" id="IPR050843">
    <property type="entry name" value="Glycosyl_Hydrlase_38"/>
</dbReference>
<dbReference type="SUPFAM" id="SSF88713">
    <property type="entry name" value="Glycoside hydrolase/deacetylase"/>
    <property type="match status" value="1"/>
</dbReference>
<name>A0ABD6EV48_9BILA</name>
<keyword evidence="1" id="KW-0175">Coiled coil</keyword>
<reference evidence="3 4" key="1">
    <citation type="submission" date="2024-08" db="EMBL/GenBank/DDBJ databases">
        <title>Gnathostoma spinigerum genome.</title>
        <authorList>
            <person name="Gonzalez-Bertolin B."/>
            <person name="Monzon S."/>
            <person name="Zaballos A."/>
            <person name="Jimenez P."/>
            <person name="Dekumyoy P."/>
            <person name="Varona S."/>
            <person name="Cuesta I."/>
            <person name="Sumanam S."/>
            <person name="Adisakwattana P."/>
            <person name="Gasser R.B."/>
            <person name="Hernandez-Gonzalez A."/>
            <person name="Young N.D."/>
            <person name="Perteguer M.J."/>
        </authorList>
    </citation>
    <scope>NUCLEOTIDE SEQUENCE [LARGE SCALE GENOMIC DNA]</scope>
    <source>
        <strain evidence="3">AL3</strain>
        <tissue evidence="3">Liver</tissue>
    </source>
</reference>
<gene>
    <name evidence="3" type="ORF">AB6A40_010089</name>
</gene>
<feature type="domain" description="Glycoside hydrolase family 38 N-terminal" evidence="2">
    <location>
        <begin position="236"/>
        <end position="442"/>
    </location>
</feature>
<dbReference type="InterPro" id="IPR000602">
    <property type="entry name" value="Glyco_hydro_38_N"/>
</dbReference>
<evidence type="ECO:0000313" key="4">
    <source>
        <dbReference type="Proteomes" id="UP001608902"/>
    </source>
</evidence>
<accession>A0ABD6EV48</accession>
<dbReference type="Proteomes" id="UP001608902">
    <property type="component" value="Unassembled WGS sequence"/>
</dbReference>
<dbReference type="PANTHER" id="PTHR11607">
    <property type="entry name" value="ALPHA-MANNOSIDASE"/>
    <property type="match status" value="1"/>
</dbReference>
<sequence>MRISLRNVVIFTSLSLFVCITFVLHRSIDVGPLQKISLSQNEKISLEKVEEKLRKVEDQIATNNVVMQKMRDKLRREMEIIRNSKQLTGEEKDGQLMIEDNEKGVLLPPKRREQIVREAQNEQKAIERAQDEEQARRGVIPMPPESSAEVGNNLKQGGKAAVVHSQLHRTPVNTIYHANKNFCASQMNITRPSDDIQMLDVYEKLSFEDRDGGVWKQGFDISYSSAEVKRQPTLEVIVVPHSHNDPGWIRTFEEYFHMQTKDILDLMLKHLNSQDSMRFIYAEISFFELWWRYLNDQQRAGVKTLLENGRLEIVTGGWVMTDEANSHYFAIITELFEGHEWLKNNIGSDHRPKTHWSIDPFGLSPTVAYLMNRANVSNAVVQRVHYSVKKFLAETKQLEFRWRQLFAGESSDTDMITQVMPFFSYDVPHTCGPDPAICCQFDFRRLPKRDIDCPWKLPPVLIDDANVAER</sequence>
<comment type="caution">
    <text evidence="3">The sequence shown here is derived from an EMBL/GenBank/DDBJ whole genome shotgun (WGS) entry which is preliminary data.</text>
</comment>
<evidence type="ECO:0000256" key="1">
    <source>
        <dbReference type="SAM" id="Coils"/>
    </source>
</evidence>
<feature type="coiled-coil region" evidence="1">
    <location>
        <begin position="39"/>
        <end position="66"/>
    </location>
</feature>
<dbReference type="InterPro" id="IPR027291">
    <property type="entry name" value="Glyco_hydro_38_N_sf"/>
</dbReference>